<evidence type="ECO:0000259" key="2">
    <source>
        <dbReference type="Pfam" id="PF14040"/>
    </source>
</evidence>
<dbReference type="InterPro" id="IPR029476">
    <property type="entry name" value="DNase_NucA_NucB"/>
</dbReference>
<name>A0A1I5WJX9_9ACTN</name>
<dbReference type="AlphaFoldDB" id="A0A1I5WJX9"/>
<evidence type="ECO:0000313" key="3">
    <source>
        <dbReference type="EMBL" id="SFQ20094.1"/>
    </source>
</evidence>
<dbReference type="Pfam" id="PF14040">
    <property type="entry name" value="DNase_NucA_NucB"/>
    <property type="match status" value="1"/>
</dbReference>
<dbReference type="STRING" id="1993.SAMN04489713_1246"/>
<feature type="signal peptide" evidence="1">
    <location>
        <begin position="1"/>
        <end position="22"/>
    </location>
</feature>
<keyword evidence="4" id="KW-1185">Reference proteome</keyword>
<keyword evidence="1" id="KW-0732">Signal</keyword>
<dbReference type="Proteomes" id="UP000183413">
    <property type="component" value="Unassembled WGS sequence"/>
</dbReference>
<evidence type="ECO:0000256" key="1">
    <source>
        <dbReference type="SAM" id="SignalP"/>
    </source>
</evidence>
<dbReference type="InParanoid" id="A0A1I5WJX9"/>
<reference evidence="3 4" key="1">
    <citation type="submission" date="2016-10" db="EMBL/GenBank/DDBJ databases">
        <authorList>
            <person name="de Groot N.N."/>
        </authorList>
    </citation>
    <scope>NUCLEOTIDE SEQUENCE [LARGE SCALE GENOMIC DNA]</scope>
    <source>
        <strain evidence="3 4">DSM 43067</strain>
    </source>
</reference>
<gene>
    <name evidence="3" type="ORF">SAMN04489713_1246</name>
</gene>
<proteinExistence type="predicted"/>
<accession>A0A1I5WJX9</accession>
<protein>
    <submittedName>
        <fullName evidence="3">Deoxyribonuclease NucA/NucB</fullName>
    </submittedName>
</protein>
<sequence>MRPLRRAMAIAATLIAVLACTAQIPALGAAESDIRTVVLPPGAELTLANIERYPEVPWLDVDEVERRRYGQYGIRSTDSKEFADERGPGMARVADIWTECLSRNFTIDGPAVPWVRDHYAMCARGYAAAVETDNSLDGIKWSISVPYTIVAIGSKTERTIDVNLRMHTQNITTNGTPPDPDPILKVELFCKDLHFDGDAAAAKTCQIDNNAPGQSLVIQKRISAWRAAPDDYAFRVTSDDSGTGWTEPQIIRGGPEKVVVSNLGMNFHYPISTMTPNGRKAWQTSARFDSAEYLKFVSGVGGKGAVFYDIIPSLVYRRNDVTTPTYDGVAEVAKHIYDAFVNPGITVPEVPAGSPAKVVPGASNNEDDTIQRLYWNEDKTARWEGRINHNRELARAECFKSWGNPLPIGMQCDEFPFATTHQGAAGSRYDDAIQPYRWSARAVSAVDNGEAGDRLSAWYSHDRILDWSYSGRLQDDFFVRVP</sequence>
<feature type="chain" id="PRO_5039508386" evidence="1">
    <location>
        <begin position="23"/>
        <end position="482"/>
    </location>
</feature>
<evidence type="ECO:0000313" key="4">
    <source>
        <dbReference type="Proteomes" id="UP000183413"/>
    </source>
</evidence>
<dbReference type="PROSITE" id="PS51257">
    <property type="entry name" value="PROKAR_LIPOPROTEIN"/>
    <property type="match status" value="1"/>
</dbReference>
<dbReference type="EMBL" id="FOVH01000024">
    <property type="protein sequence ID" value="SFQ20094.1"/>
    <property type="molecule type" value="Genomic_DNA"/>
</dbReference>
<feature type="domain" description="Deoxyribonuclease NucA/NucB" evidence="2">
    <location>
        <begin position="394"/>
        <end position="461"/>
    </location>
</feature>
<organism evidence="3 4">
    <name type="scientific">Actinomadura madurae</name>
    <dbReference type="NCBI Taxonomy" id="1993"/>
    <lineage>
        <taxon>Bacteria</taxon>
        <taxon>Bacillati</taxon>
        <taxon>Actinomycetota</taxon>
        <taxon>Actinomycetes</taxon>
        <taxon>Streptosporangiales</taxon>
        <taxon>Thermomonosporaceae</taxon>
        <taxon>Actinomadura</taxon>
    </lineage>
</organism>